<dbReference type="EMBL" id="KY448244">
    <property type="protein sequence ID" value="AQT28574.1"/>
    <property type="molecule type" value="Genomic_DNA"/>
</dbReference>
<proteinExistence type="predicted"/>
<reference evidence="1 2" key="1">
    <citation type="submission" date="2017-01" db="EMBL/GenBank/DDBJ databases">
        <authorList>
            <person name="Mah S.A."/>
            <person name="Swanson W.J."/>
            <person name="Moy G.W."/>
            <person name="Vacquier V.D."/>
        </authorList>
    </citation>
    <scope>NUCLEOTIDE SEQUENCE [LARGE SCALE GENOMIC DNA]</scope>
</reference>
<gene>
    <name evidence="1" type="ORF">YOLOSWAG_92</name>
</gene>
<organism evidence="1 2">
    <name type="scientific">Erwinia phage vB_EamM_Yoloswag</name>
    <dbReference type="NCBI Taxonomy" id="1958956"/>
    <lineage>
        <taxon>Viruses</taxon>
        <taxon>Duplodnaviria</taxon>
        <taxon>Heunggongvirae</taxon>
        <taxon>Uroviricota</taxon>
        <taxon>Caudoviricetes</taxon>
        <taxon>Yoloswagvirus</taxon>
        <taxon>Yoloswagvirus yoloswag</taxon>
    </lineage>
</organism>
<evidence type="ECO:0000313" key="1">
    <source>
        <dbReference type="EMBL" id="AQT28574.1"/>
    </source>
</evidence>
<dbReference type="Proteomes" id="UP000221250">
    <property type="component" value="Segment"/>
</dbReference>
<evidence type="ECO:0000313" key="2">
    <source>
        <dbReference type="Proteomes" id="UP000221250"/>
    </source>
</evidence>
<protein>
    <submittedName>
        <fullName evidence="1">Uncharacterized protein</fullName>
    </submittedName>
</protein>
<sequence length="245" mass="27921">MIVQYVPISRVMSDIEYRTAVQSVQRVIESMQPRYIVSMDDDYMKYMSPSVQKTYGSKFITVYKASTVQDNPTCAMIERIMSRGYLYDNPIYIIRDENSFHAEDARALTACLRDRGHEVDLNRAGTLSDLKRVLLELQSKPKGILVSLVGTVFDPEFNQTLDQDRINDYIVASNKRHVDISLVRGNRNLSIVFIPRIVGAKISGDQIQIDQVIPQLYVDPDRLKDLGASIVYKNMFEDIAGVITE</sequence>
<keyword evidence="2" id="KW-1185">Reference proteome</keyword>
<accession>A0A1S6L314</accession>
<name>A0A1S6L314_9CAUD</name>